<feature type="transmembrane region" description="Helical" evidence="6">
    <location>
        <begin position="230"/>
        <end position="248"/>
    </location>
</feature>
<dbReference type="PANTHER" id="PTHR42718:SF9">
    <property type="entry name" value="MAJOR FACILITATOR SUPERFAMILY MULTIDRUG TRANSPORTER MFSC"/>
    <property type="match status" value="1"/>
</dbReference>
<evidence type="ECO:0000256" key="6">
    <source>
        <dbReference type="SAM" id="Phobius"/>
    </source>
</evidence>
<evidence type="ECO:0000256" key="2">
    <source>
        <dbReference type="ARBA" id="ARBA00022448"/>
    </source>
</evidence>
<keyword evidence="5 6" id="KW-0472">Membrane</keyword>
<organism evidence="8">
    <name type="scientific">freshwater metagenome</name>
    <dbReference type="NCBI Taxonomy" id="449393"/>
    <lineage>
        <taxon>unclassified sequences</taxon>
        <taxon>metagenomes</taxon>
        <taxon>ecological metagenomes</taxon>
    </lineage>
</organism>
<evidence type="ECO:0000256" key="3">
    <source>
        <dbReference type="ARBA" id="ARBA00022692"/>
    </source>
</evidence>
<accession>A0A6J6A8F5</accession>
<protein>
    <submittedName>
        <fullName evidence="8">Unannotated protein</fullName>
    </submittedName>
</protein>
<evidence type="ECO:0000313" key="8">
    <source>
        <dbReference type="EMBL" id="CAB4363877.1"/>
    </source>
</evidence>
<evidence type="ECO:0000259" key="7">
    <source>
        <dbReference type="PROSITE" id="PS50850"/>
    </source>
</evidence>
<dbReference type="EMBL" id="CAFBMT010000010">
    <property type="protein sequence ID" value="CAB4937296.1"/>
    <property type="molecule type" value="Genomic_DNA"/>
</dbReference>
<feature type="transmembrane region" description="Helical" evidence="6">
    <location>
        <begin position="15"/>
        <end position="38"/>
    </location>
</feature>
<dbReference type="GO" id="GO:0022857">
    <property type="term" value="F:transmembrane transporter activity"/>
    <property type="evidence" value="ECO:0007669"/>
    <property type="project" value="InterPro"/>
</dbReference>
<dbReference type="Pfam" id="PF07690">
    <property type="entry name" value="MFS_1"/>
    <property type="match status" value="1"/>
</dbReference>
<dbReference type="Gene3D" id="1.20.1720.10">
    <property type="entry name" value="Multidrug resistance protein D"/>
    <property type="match status" value="1"/>
</dbReference>
<sequence>MTSAVHTRLNTQQRLLAAGLVLAVSLVAFEWTAVITALPTITDELGGDSLYGAAIAIYTLANLVSLVVAGELADRKGPALPFTISIAMFTSGLLVAAFAPSMVWIVIGRGIQGLGTGAFSPIGYALVTRAFPADRRPMIYAYLSAGWVLPSLFAPALSGWITDQFGWKWVFLGLVPAALAVGALAVRPMLPYRPVEMERRRTRIPSAFGAAIGIGAIVTGLQYANPAAVAASVAIGIAVGLPALRHLFPPGVLRARHGFPAIIACRLLATAAFLGVDSFVPLAADRIHGARPFVQGFIIIGAALLWTVGQWVRARRPANNPARAIRQGYIVMLLGIGLTAPVLWSHWPLWATFLGWAIGGLGVGLLYNPATVSAMSYAEEGREGEISSQVALADSVGFSLMGGIGGATVALSDRTEWSLTGALATNFAIAAVLAAIGIFAARRVRAHARPAA</sequence>
<keyword evidence="2" id="KW-0813">Transport</keyword>
<evidence type="ECO:0000313" key="12">
    <source>
        <dbReference type="EMBL" id="CAB5004459.1"/>
    </source>
</evidence>
<proteinExistence type="predicted"/>
<keyword evidence="3 6" id="KW-0812">Transmembrane</keyword>
<dbReference type="InterPro" id="IPR011701">
    <property type="entry name" value="MFS"/>
</dbReference>
<dbReference type="SUPFAM" id="SSF103473">
    <property type="entry name" value="MFS general substrate transporter"/>
    <property type="match status" value="1"/>
</dbReference>
<evidence type="ECO:0000313" key="10">
    <source>
        <dbReference type="EMBL" id="CAB4848181.1"/>
    </source>
</evidence>
<dbReference type="EMBL" id="CAFBIY010000024">
    <property type="protein sequence ID" value="CAB4848181.1"/>
    <property type="molecule type" value="Genomic_DNA"/>
</dbReference>
<gene>
    <name evidence="9" type="ORF">UFOPK2656_00043</name>
    <name evidence="10" type="ORF">UFOPK3267_00648</name>
    <name evidence="11" type="ORF">UFOPK3651_01893</name>
    <name evidence="12" type="ORF">UFOPK3931_02408</name>
    <name evidence="8" type="ORF">UFOPK4189_01647</name>
</gene>
<feature type="transmembrane region" description="Helical" evidence="6">
    <location>
        <begin position="139"/>
        <end position="161"/>
    </location>
</feature>
<name>A0A6J6A8F5_9ZZZZ</name>
<reference evidence="8" key="1">
    <citation type="submission" date="2020-05" db="EMBL/GenBank/DDBJ databases">
        <authorList>
            <person name="Chiriac C."/>
            <person name="Salcher M."/>
            <person name="Ghai R."/>
            <person name="Kavagutti S V."/>
        </authorList>
    </citation>
    <scope>NUCLEOTIDE SEQUENCE</scope>
</reference>
<dbReference type="GO" id="GO:0016020">
    <property type="term" value="C:membrane"/>
    <property type="evidence" value="ECO:0007669"/>
    <property type="project" value="UniProtKB-SubCell"/>
</dbReference>
<evidence type="ECO:0000256" key="4">
    <source>
        <dbReference type="ARBA" id="ARBA00022989"/>
    </source>
</evidence>
<keyword evidence="4 6" id="KW-1133">Transmembrane helix</keyword>
<feature type="transmembrane region" description="Helical" evidence="6">
    <location>
        <begin position="207"/>
        <end position="224"/>
    </location>
</feature>
<feature type="transmembrane region" description="Helical" evidence="6">
    <location>
        <begin position="353"/>
        <end position="378"/>
    </location>
</feature>
<feature type="transmembrane region" description="Helical" evidence="6">
    <location>
        <begin position="329"/>
        <end position="347"/>
    </location>
</feature>
<dbReference type="PROSITE" id="PS50850">
    <property type="entry name" value="MFS"/>
    <property type="match status" value="1"/>
</dbReference>
<feature type="transmembrane region" description="Helical" evidence="6">
    <location>
        <begin position="79"/>
        <end position="98"/>
    </location>
</feature>
<comment type="subcellular location">
    <subcellularLocation>
        <location evidence="1">Membrane</location>
        <topology evidence="1">Multi-pass membrane protein</topology>
    </subcellularLocation>
</comment>
<dbReference type="InterPro" id="IPR020846">
    <property type="entry name" value="MFS_dom"/>
</dbReference>
<dbReference type="EMBL" id="CAFBOL010000082">
    <property type="protein sequence ID" value="CAB5004459.1"/>
    <property type="molecule type" value="Genomic_DNA"/>
</dbReference>
<evidence type="ECO:0000313" key="9">
    <source>
        <dbReference type="EMBL" id="CAB4700790.1"/>
    </source>
</evidence>
<dbReference type="EMBL" id="CAEZYF010000001">
    <property type="protein sequence ID" value="CAB4700790.1"/>
    <property type="molecule type" value="Genomic_DNA"/>
</dbReference>
<dbReference type="Gene3D" id="1.20.1250.20">
    <property type="entry name" value="MFS general substrate transporter like domains"/>
    <property type="match status" value="1"/>
</dbReference>
<feature type="transmembrane region" description="Helical" evidence="6">
    <location>
        <begin position="417"/>
        <end position="441"/>
    </location>
</feature>
<feature type="transmembrane region" description="Helical" evidence="6">
    <location>
        <begin position="290"/>
        <end position="308"/>
    </location>
</feature>
<feature type="transmembrane region" description="Helical" evidence="6">
    <location>
        <begin position="167"/>
        <end position="186"/>
    </location>
</feature>
<feature type="transmembrane region" description="Helical" evidence="6">
    <location>
        <begin position="390"/>
        <end position="411"/>
    </location>
</feature>
<feature type="domain" description="Major facilitator superfamily (MFS) profile" evidence="7">
    <location>
        <begin position="16"/>
        <end position="449"/>
    </location>
</feature>
<feature type="transmembrane region" description="Helical" evidence="6">
    <location>
        <begin position="50"/>
        <end position="72"/>
    </location>
</feature>
<evidence type="ECO:0000256" key="1">
    <source>
        <dbReference type="ARBA" id="ARBA00004141"/>
    </source>
</evidence>
<dbReference type="PANTHER" id="PTHR42718">
    <property type="entry name" value="MAJOR FACILITATOR SUPERFAMILY MULTIDRUG TRANSPORTER MFSC"/>
    <property type="match status" value="1"/>
</dbReference>
<dbReference type="InterPro" id="IPR036259">
    <property type="entry name" value="MFS_trans_sf"/>
</dbReference>
<evidence type="ECO:0000256" key="5">
    <source>
        <dbReference type="ARBA" id="ARBA00023136"/>
    </source>
</evidence>
<feature type="transmembrane region" description="Helical" evidence="6">
    <location>
        <begin position="260"/>
        <end position="284"/>
    </location>
</feature>
<evidence type="ECO:0000313" key="11">
    <source>
        <dbReference type="EMBL" id="CAB4937296.1"/>
    </source>
</evidence>
<dbReference type="AlphaFoldDB" id="A0A6J6A8F5"/>
<dbReference type="EMBL" id="CAESGF010000008">
    <property type="protein sequence ID" value="CAB4363877.1"/>
    <property type="molecule type" value="Genomic_DNA"/>
</dbReference>
<feature type="transmembrane region" description="Helical" evidence="6">
    <location>
        <begin position="104"/>
        <end position="127"/>
    </location>
</feature>